<evidence type="ECO:0000313" key="7">
    <source>
        <dbReference type="Proteomes" id="UP000004095"/>
    </source>
</evidence>
<dbReference type="PIRSF" id="PIRSF000390">
    <property type="entry name" value="PLP_StrS"/>
    <property type="match status" value="1"/>
</dbReference>
<name>A1ZIA3_MICM2</name>
<dbReference type="GO" id="GO:0000271">
    <property type="term" value="P:polysaccharide biosynthetic process"/>
    <property type="evidence" value="ECO:0007669"/>
    <property type="project" value="TreeGrafter"/>
</dbReference>
<protein>
    <submittedName>
        <fullName evidence="6">Pigmentation and extracellular proteinase regulator</fullName>
    </submittedName>
</protein>
<dbReference type="InterPro" id="IPR000653">
    <property type="entry name" value="DegT/StrS_aminotransferase"/>
</dbReference>
<feature type="modified residue" description="N6-(pyridoxal phosphate)lysine" evidence="4">
    <location>
        <position position="197"/>
    </location>
</feature>
<feature type="active site" description="Proton acceptor" evidence="3">
    <location>
        <position position="197"/>
    </location>
</feature>
<reference evidence="6 7" key="1">
    <citation type="submission" date="2007-01" db="EMBL/GenBank/DDBJ databases">
        <authorList>
            <person name="Haygood M."/>
            <person name="Podell S."/>
            <person name="Anderson C."/>
            <person name="Hopkinson B."/>
            <person name="Roe K."/>
            <person name="Barbeau K."/>
            <person name="Gaasterland T."/>
            <person name="Ferriera S."/>
            <person name="Johnson J."/>
            <person name="Kravitz S."/>
            <person name="Beeson K."/>
            <person name="Sutton G."/>
            <person name="Rogers Y.-H."/>
            <person name="Friedman R."/>
            <person name="Frazier M."/>
            <person name="Venter J.C."/>
        </authorList>
    </citation>
    <scope>NUCLEOTIDE SEQUENCE [LARGE SCALE GENOMIC DNA]</scope>
    <source>
        <strain evidence="6 7">ATCC 23134</strain>
    </source>
</reference>
<evidence type="ECO:0000256" key="1">
    <source>
        <dbReference type="ARBA" id="ARBA00022898"/>
    </source>
</evidence>
<dbReference type="InterPro" id="IPR015424">
    <property type="entry name" value="PyrdxlP-dep_Trfase"/>
</dbReference>
<dbReference type="eggNOG" id="COG0399">
    <property type="taxonomic scope" value="Bacteria"/>
</dbReference>
<dbReference type="PANTHER" id="PTHR30244">
    <property type="entry name" value="TRANSAMINASE"/>
    <property type="match status" value="1"/>
</dbReference>
<dbReference type="Proteomes" id="UP000004095">
    <property type="component" value="Unassembled WGS sequence"/>
</dbReference>
<dbReference type="FunFam" id="3.40.640.10:FF:000089">
    <property type="entry name" value="Aminotransferase, DegT/DnrJ/EryC1/StrS family"/>
    <property type="match status" value="1"/>
</dbReference>
<dbReference type="InterPro" id="IPR015421">
    <property type="entry name" value="PyrdxlP-dep_Trfase_major"/>
</dbReference>
<dbReference type="EMBL" id="AAWS01000009">
    <property type="protein sequence ID" value="EAY29771.1"/>
    <property type="molecule type" value="Genomic_DNA"/>
</dbReference>
<dbReference type="GO" id="GO:0008483">
    <property type="term" value="F:transaminase activity"/>
    <property type="evidence" value="ECO:0007669"/>
    <property type="project" value="TreeGrafter"/>
</dbReference>
<dbReference type="SUPFAM" id="SSF53383">
    <property type="entry name" value="PLP-dependent transferases"/>
    <property type="match status" value="1"/>
</dbReference>
<dbReference type="GO" id="GO:0030170">
    <property type="term" value="F:pyridoxal phosphate binding"/>
    <property type="evidence" value="ECO:0007669"/>
    <property type="project" value="UniProtKB-ARBA"/>
</dbReference>
<comment type="caution">
    <text evidence="6">The sequence shown here is derived from an EMBL/GenBank/DDBJ whole genome shotgun (WGS) entry which is preliminary data.</text>
</comment>
<evidence type="ECO:0000256" key="4">
    <source>
        <dbReference type="PIRSR" id="PIRSR000390-2"/>
    </source>
</evidence>
<dbReference type="InterPro" id="IPR015422">
    <property type="entry name" value="PyrdxlP-dep_Trfase_small"/>
</dbReference>
<dbReference type="RefSeq" id="WP_004155550.1">
    <property type="nucleotide sequence ID" value="NZ_AAWS01000009.1"/>
</dbReference>
<dbReference type="AlphaFoldDB" id="A1ZIA3"/>
<dbReference type="Pfam" id="PF01041">
    <property type="entry name" value="DegT_DnrJ_EryC1"/>
    <property type="match status" value="1"/>
</dbReference>
<sequence length="384" mass="42992">MEKITSQNIQMVDLNGQYKKIEVEVNEAIQEVINSSHFINGPQVKAFAQDLAHYLQVKQVIPCANGTDALQIALMAFDLKPGDEVIVPAFTYIASVEVIALLGLIPILVDVDPNTFNVSVDAIRQAITPRTKVILPVHLFGQCANMEAIMSIAKEHKLWVLEDNAQAIGAQYTFSDGSTQSAGTIGDIGTTSFFPSKNLGCFGDGGAMTTNNEELAQNTRIVASHGQTKKYIHDVIGVNSRLDTIQAALLQVKLQHLDSYIEARQKAATYYDQAFAEFEHLKTPVRSNTSTHVFHQYTLQMDDPSKRDQLKEYLQKIGIPSMIYYPLPIHFQKAFKHFENIEYKKGDFPVAEKLCESVISLPIHTELNESTQDYIIEHVKRFFN</sequence>
<accession>A1ZIA3</accession>
<dbReference type="Gene3D" id="3.90.1150.10">
    <property type="entry name" value="Aspartate Aminotransferase, domain 1"/>
    <property type="match status" value="1"/>
</dbReference>
<keyword evidence="1 4" id="KW-0663">Pyridoxal phosphate</keyword>
<evidence type="ECO:0000256" key="3">
    <source>
        <dbReference type="PIRSR" id="PIRSR000390-1"/>
    </source>
</evidence>
<keyword evidence="7" id="KW-1185">Reference proteome</keyword>
<gene>
    <name evidence="6" type="ORF">M23134_05643</name>
</gene>
<organism evidence="6 7">
    <name type="scientific">Microscilla marina ATCC 23134</name>
    <dbReference type="NCBI Taxonomy" id="313606"/>
    <lineage>
        <taxon>Bacteria</taxon>
        <taxon>Pseudomonadati</taxon>
        <taxon>Bacteroidota</taxon>
        <taxon>Cytophagia</taxon>
        <taxon>Cytophagales</taxon>
        <taxon>Microscillaceae</taxon>
        <taxon>Microscilla</taxon>
    </lineage>
</organism>
<dbReference type="CDD" id="cd00616">
    <property type="entry name" value="AHBA_syn"/>
    <property type="match status" value="1"/>
</dbReference>
<dbReference type="PANTHER" id="PTHR30244:SF36">
    <property type="entry name" value="3-OXO-GLUCOSE-6-PHOSPHATE:GLUTAMATE AMINOTRANSFERASE"/>
    <property type="match status" value="1"/>
</dbReference>
<evidence type="ECO:0000256" key="2">
    <source>
        <dbReference type="ARBA" id="ARBA00037999"/>
    </source>
</evidence>
<evidence type="ECO:0000313" key="6">
    <source>
        <dbReference type="EMBL" id="EAY29771.1"/>
    </source>
</evidence>
<evidence type="ECO:0000256" key="5">
    <source>
        <dbReference type="RuleBase" id="RU004508"/>
    </source>
</evidence>
<proteinExistence type="inferred from homology"/>
<dbReference type="Gene3D" id="3.40.640.10">
    <property type="entry name" value="Type I PLP-dependent aspartate aminotransferase-like (Major domain)"/>
    <property type="match status" value="1"/>
</dbReference>
<comment type="similarity">
    <text evidence="2 5">Belongs to the DegT/DnrJ/EryC1 family.</text>
</comment>